<name>A0AAE0P2V7_SORBR</name>
<keyword evidence="3" id="KW-1185">Reference proteome</keyword>
<reference evidence="2" key="1">
    <citation type="journal article" date="2023" name="Mol. Phylogenet. Evol.">
        <title>Genome-scale phylogeny and comparative genomics of the fungal order Sordariales.</title>
        <authorList>
            <person name="Hensen N."/>
            <person name="Bonometti L."/>
            <person name="Westerberg I."/>
            <person name="Brannstrom I.O."/>
            <person name="Guillou S."/>
            <person name="Cros-Aarteil S."/>
            <person name="Calhoun S."/>
            <person name="Haridas S."/>
            <person name="Kuo A."/>
            <person name="Mondo S."/>
            <person name="Pangilinan J."/>
            <person name="Riley R."/>
            <person name="LaButti K."/>
            <person name="Andreopoulos B."/>
            <person name="Lipzen A."/>
            <person name="Chen C."/>
            <person name="Yan M."/>
            <person name="Daum C."/>
            <person name="Ng V."/>
            <person name="Clum A."/>
            <person name="Steindorff A."/>
            <person name="Ohm R.A."/>
            <person name="Martin F."/>
            <person name="Silar P."/>
            <person name="Natvig D.O."/>
            <person name="Lalanne C."/>
            <person name="Gautier V."/>
            <person name="Ament-Velasquez S.L."/>
            <person name="Kruys A."/>
            <person name="Hutchinson M.I."/>
            <person name="Powell A.J."/>
            <person name="Barry K."/>
            <person name="Miller A.N."/>
            <person name="Grigoriev I.V."/>
            <person name="Debuchy R."/>
            <person name="Gladieux P."/>
            <person name="Hiltunen Thoren M."/>
            <person name="Johannesson H."/>
        </authorList>
    </citation>
    <scope>NUCLEOTIDE SEQUENCE</scope>
    <source>
        <strain evidence="2">FGSC 1904</strain>
    </source>
</reference>
<keyword evidence="1" id="KW-0472">Membrane</keyword>
<comment type="caution">
    <text evidence="2">The sequence shown here is derived from an EMBL/GenBank/DDBJ whole genome shotgun (WGS) entry which is preliminary data.</text>
</comment>
<feature type="transmembrane region" description="Helical" evidence="1">
    <location>
        <begin position="125"/>
        <end position="145"/>
    </location>
</feature>
<reference evidence="2" key="2">
    <citation type="submission" date="2023-07" db="EMBL/GenBank/DDBJ databases">
        <authorList>
            <consortium name="Lawrence Berkeley National Laboratory"/>
            <person name="Haridas S."/>
            <person name="Hensen N."/>
            <person name="Bonometti L."/>
            <person name="Westerberg I."/>
            <person name="Brannstrom I.O."/>
            <person name="Guillou S."/>
            <person name="Cros-Aarteil S."/>
            <person name="Calhoun S."/>
            <person name="Kuo A."/>
            <person name="Mondo S."/>
            <person name="Pangilinan J."/>
            <person name="Riley R."/>
            <person name="LaButti K."/>
            <person name="Andreopoulos B."/>
            <person name="Lipzen A."/>
            <person name="Chen C."/>
            <person name="Yanf M."/>
            <person name="Daum C."/>
            <person name="Ng V."/>
            <person name="Clum A."/>
            <person name="Steindorff A."/>
            <person name="Ohm R."/>
            <person name="Martin F."/>
            <person name="Silar P."/>
            <person name="Natvig D."/>
            <person name="Lalanne C."/>
            <person name="Gautier V."/>
            <person name="Ament-velasquez S.L."/>
            <person name="Kruys A."/>
            <person name="Hutchinson M.I."/>
            <person name="Powell A.J."/>
            <person name="Barry K."/>
            <person name="Miller A.N."/>
            <person name="Grigoriev I.V."/>
            <person name="Debuchy R."/>
            <person name="Gladieux P."/>
            <person name="Thoren M.H."/>
            <person name="Johannesson H."/>
        </authorList>
    </citation>
    <scope>NUCLEOTIDE SEQUENCE</scope>
    <source>
        <strain evidence="2">FGSC 1904</strain>
    </source>
</reference>
<sequence length="190" mass="21067">MFASTPTPTEQQNHPGSSPRPCYHHLLLGVSPLLFLLSSHLSFAAIRKTGSEWNLSRASGPSTRGSMLDNDALESYDFLVCHVVSLNFPSSFHTSEHPIIYPVYHPIRTLLAFSSIYLIFLLHESYLPCILLALAAPLHLFPGALSNLSDQCFHLMSFAHRVFSTARLCAAVRTLGFPCVYGCIYITADR</sequence>
<evidence type="ECO:0000313" key="2">
    <source>
        <dbReference type="EMBL" id="KAK3392269.1"/>
    </source>
</evidence>
<dbReference type="EMBL" id="JAUTDP010000011">
    <property type="protein sequence ID" value="KAK3392269.1"/>
    <property type="molecule type" value="Genomic_DNA"/>
</dbReference>
<gene>
    <name evidence="2" type="ORF">B0T20DRAFT_51994</name>
</gene>
<feature type="transmembrane region" description="Helical" evidence="1">
    <location>
        <begin position="166"/>
        <end position="188"/>
    </location>
</feature>
<keyword evidence="1" id="KW-1133">Transmembrane helix</keyword>
<dbReference type="AlphaFoldDB" id="A0AAE0P2V7"/>
<evidence type="ECO:0000256" key="1">
    <source>
        <dbReference type="SAM" id="Phobius"/>
    </source>
</evidence>
<feature type="transmembrane region" description="Helical" evidence="1">
    <location>
        <begin position="23"/>
        <end position="46"/>
    </location>
</feature>
<accession>A0AAE0P2V7</accession>
<protein>
    <submittedName>
        <fullName evidence="2">Uncharacterized protein</fullName>
    </submittedName>
</protein>
<proteinExistence type="predicted"/>
<keyword evidence="1" id="KW-0812">Transmembrane</keyword>
<organism evidence="2 3">
    <name type="scientific">Sordaria brevicollis</name>
    <dbReference type="NCBI Taxonomy" id="83679"/>
    <lineage>
        <taxon>Eukaryota</taxon>
        <taxon>Fungi</taxon>
        <taxon>Dikarya</taxon>
        <taxon>Ascomycota</taxon>
        <taxon>Pezizomycotina</taxon>
        <taxon>Sordariomycetes</taxon>
        <taxon>Sordariomycetidae</taxon>
        <taxon>Sordariales</taxon>
        <taxon>Sordariaceae</taxon>
        <taxon>Sordaria</taxon>
    </lineage>
</organism>
<dbReference type="Proteomes" id="UP001281003">
    <property type="component" value="Unassembled WGS sequence"/>
</dbReference>
<evidence type="ECO:0000313" key="3">
    <source>
        <dbReference type="Proteomes" id="UP001281003"/>
    </source>
</evidence>